<comment type="function">
    <text evidence="7">Transcriptional regulator that specifically binds to GA-rich elements (GAGA-repeats) present in regulatory sequences of genes involved in developmental processes.</text>
</comment>
<evidence type="ECO:0000256" key="7">
    <source>
        <dbReference type="RuleBase" id="RU367160"/>
    </source>
</evidence>
<dbReference type="GO" id="GO:0003700">
    <property type="term" value="F:DNA-binding transcription factor activity"/>
    <property type="evidence" value="ECO:0007669"/>
    <property type="project" value="UniProtKB-UniRule"/>
</dbReference>
<dbReference type="PANTHER" id="PTHR31421">
    <property type="entry name" value="PROTEIN BASIC PENTACYSTEINE3"/>
    <property type="match status" value="1"/>
</dbReference>
<keyword evidence="5 7" id="KW-0804">Transcription</keyword>
<evidence type="ECO:0000313" key="8">
    <source>
        <dbReference type="EMBL" id="JAG86041.1"/>
    </source>
</evidence>
<dbReference type="SMART" id="SM01226">
    <property type="entry name" value="GAGA_bind"/>
    <property type="match status" value="1"/>
</dbReference>
<protein>
    <recommendedName>
        <fullName evidence="7">GAGA-binding transcriptional activator</fullName>
    </recommendedName>
</protein>
<name>A0A0C9RHW5_9CONI</name>
<keyword evidence="6 7" id="KW-0539">Nucleus</keyword>
<keyword evidence="4 7" id="KW-0238">DNA-binding</keyword>
<evidence type="ECO:0000256" key="6">
    <source>
        <dbReference type="ARBA" id="ARBA00023242"/>
    </source>
</evidence>
<dbReference type="Pfam" id="PF06217">
    <property type="entry name" value="GAGA_bind"/>
    <property type="match status" value="1"/>
</dbReference>
<dbReference type="GO" id="GO:0009723">
    <property type="term" value="P:response to ethylene"/>
    <property type="evidence" value="ECO:0007669"/>
    <property type="project" value="TreeGrafter"/>
</dbReference>
<dbReference type="EMBL" id="GCHU01019446">
    <property type="protein sequence ID" value="JAG86041.1"/>
    <property type="molecule type" value="Transcribed_RNA"/>
</dbReference>
<dbReference type="GO" id="GO:0043565">
    <property type="term" value="F:sequence-specific DNA binding"/>
    <property type="evidence" value="ECO:0007669"/>
    <property type="project" value="TreeGrafter"/>
</dbReference>
<dbReference type="AlphaFoldDB" id="A0A0C9RHW5"/>
<evidence type="ECO:0000256" key="1">
    <source>
        <dbReference type="ARBA" id="ARBA00004123"/>
    </source>
</evidence>
<evidence type="ECO:0000256" key="3">
    <source>
        <dbReference type="ARBA" id="ARBA00023015"/>
    </source>
</evidence>
<evidence type="ECO:0000256" key="4">
    <source>
        <dbReference type="ARBA" id="ARBA00023125"/>
    </source>
</evidence>
<accession>A0A0C9RHW5</accession>
<keyword evidence="3 7" id="KW-0805">Transcription regulation</keyword>
<evidence type="ECO:0000256" key="2">
    <source>
        <dbReference type="ARBA" id="ARBA00007911"/>
    </source>
</evidence>
<dbReference type="PANTHER" id="PTHR31421:SF22">
    <property type="entry name" value="PROTEIN BASIC PENTACYSTEINE3"/>
    <property type="match status" value="1"/>
</dbReference>
<comment type="subcellular location">
    <subcellularLocation>
        <location evidence="1 7">Nucleus</location>
    </subcellularLocation>
</comment>
<organism evidence="8">
    <name type="scientific">Wollemia nobilis</name>
    <dbReference type="NCBI Taxonomy" id="56998"/>
    <lineage>
        <taxon>Eukaryota</taxon>
        <taxon>Viridiplantae</taxon>
        <taxon>Streptophyta</taxon>
        <taxon>Embryophyta</taxon>
        <taxon>Tracheophyta</taxon>
        <taxon>Spermatophyta</taxon>
        <taxon>Pinopsida</taxon>
        <taxon>Pinidae</taxon>
        <taxon>Conifers II</taxon>
        <taxon>Araucariales</taxon>
        <taxon>Araucariaceae</taxon>
        <taxon>Wollemia</taxon>
    </lineage>
</organism>
<comment type="similarity">
    <text evidence="2 7">Belongs to the BBR/BPC family.</text>
</comment>
<evidence type="ECO:0000256" key="5">
    <source>
        <dbReference type="ARBA" id="ARBA00023163"/>
    </source>
</evidence>
<dbReference type="InterPro" id="IPR010409">
    <property type="entry name" value="GAGA-bd_tscrpt_act"/>
</dbReference>
<sequence>MEDEGSRLDFRHWDTLEKSLKDHPGLKVMSVLADRDAAILERNAAFAEKKAAYAEREPTILQGDVVYGDRNSVTSDHEAPVAALDYARDSVWNTQRSLSCGTLSSANAKILQVLADSPFLPREYQTLRSVSAPFSTSVLEASQSEEPQNMIKHEFKIQEGEKERLLKRKCDGSEIKTQKPKKQRKQACKTEEVLSGEGTVKNEKKNLDVVINGIVFDISTMPIPVCSCTGVPQQCYKWGNGGWQSACCTTNISVYPLPMNPKRRGARVAGRKMSGGAFRKLLERLGSEGHNLSYPIDLKCHWAKHGTNKFVTIR</sequence>
<proteinExistence type="inferred from homology"/>
<reference evidence="8" key="1">
    <citation type="submission" date="2015-02" db="EMBL/GenBank/DDBJ databases">
        <title>A transcriptome of Wollemia nobilis - a relic of Gondwana.</title>
        <authorList>
            <person name="Chia J.Y."/>
            <person name="Leong Y.S."/>
            <person name="Abdul Karim S."/>
            <person name="Wan Azmi N."/>
            <person name="Hercus R."/>
            <person name="Croft L."/>
        </authorList>
    </citation>
    <scope>NUCLEOTIDE SEQUENCE</scope>
    <source>
        <strain evidence="8">MaeBrown</strain>
        <tissue evidence="8">Leaf</tissue>
    </source>
</reference>
<dbReference type="GO" id="GO:0005634">
    <property type="term" value="C:nucleus"/>
    <property type="evidence" value="ECO:0007669"/>
    <property type="project" value="UniProtKB-SubCell"/>
</dbReference>